<dbReference type="Pfam" id="PF13432">
    <property type="entry name" value="TPR_16"/>
    <property type="match status" value="1"/>
</dbReference>
<dbReference type="PROSITE" id="PS50005">
    <property type="entry name" value="TPR"/>
    <property type="match status" value="3"/>
</dbReference>
<keyword evidence="2 3" id="KW-0802">TPR repeat</keyword>
<comment type="caution">
    <text evidence="5">The sequence shown here is derived from an EMBL/GenBank/DDBJ whole genome shotgun (WGS) entry which is preliminary data.</text>
</comment>
<evidence type="ECO:0000313" key="5">
    <source>
        <dbReference type="EMBL" id="PJJ60064.1"/>
    </source>
</evidence>
<dbReference type="InterPro" id="IPR050498">
    <property type="entry name" value="Ycf3"/>
</dbReference>
<dbReference type="Gene3D" id="1.25.40.10">
    <property type="entry name" value="Tetratricopeptide repeat domain"/>
    <property type="match status" value="2"/>
</dbReference>
<dbReference type="InterPro" id="IPR011990">
    <property type="entry name" value="TPR-like_helical_dom_sf"/>
</dbReference>
<feature type="repeat" description="TPR" evidence="3">
    <location>
        <begin position="249"/>
        <end position="282"/>
    </location>
</feature>
<dbReference type="PANTHER" id="PTHR44858">
    <property type="entry name" value="TETRATRICOPEPTIDE REPEAT PROTEIN 6"/>
    <property type="match status" value="1"/>
</dbReference>
<dbReference type="SUPFAM" id="SSF48452">
    <property type="entry name" value="TPR-like"/>
    <property type="match status" value="2"/>
</dbReference>
<dbReference type="SMART" id="SM00028">
    <property type="entry name" value="TPR"/>
    <property type="match status" value="4"/>
</dbReference>
<gene>
    <name evidence="5" type="ORF">CLV45_1489</name>
</gene>
<organism evidence="5 6">
    <name type="scientific">Hymenobacter chitinivorans DSM 11115</name>
    <dbReference type="NCBI Taxonomy" id="1121954"/>
    <lineage>
        <taxon>Bacteria</taxon>
        <taxon>Pseudomonadati</taxon>
        <taxon>Bacteroidota</taxon>
        <taxon>Cytophagia</taxon>
        <taxon>Cytophagales</taxon>
        <taxon>Hymenobacteraceae</taxon>
        <taxon>Hymenobacter</taxon>
    </lineage>
</organism>
<dbReference type="GO" id="GO:0046813">
    <property type="term" value="P:receptor-mediated virion attachment to host cell"/>
    <property type="evidence" value="ECO:0007669"/>
    <property type="project" value="TreeGrafter"/>
</dbReference>
<evidence type="ECO:0000313" key="6">
    <source>
        <dbReference type="Proteomes" id="UP000228535"/>
    </source>
</evidence>
<keyword evidence="4" id="KW-0812">Transmembrane</keyword>
<evidence type="ECO:0000256" key="2">
    <source>
        <dbReference type="ARBA" id="ARBA00022803"/>
    </source>
</evidence>
<dbReference type="PROSITE" id="PS50293">
    <property type="entry name" value="TPR_REGION"/>
    <property type="match status" value="2"/>
</dbReference>
<reference evidence="5 6" key="1">
    <citation type="submission" date="2017-11" db="EMBL/GenBank/DDBJ databases">
        <title>Genomic Encyclopedia of Archaeal and Bacterial Type Strains, Phase II (KMG-II): From Individual Species to Whole Genera.</title>
        <authorList>
            <person name="Goeker M."/>
        </authorList>
    </citation>
    <scope>NUCLEOTIDE SEQUENCE [LARGE SCALE GENOMIC DNA]</scope>
    <source>
        <strain evidence="5 6">DSM 11115</strain>
    </source>
</reference>
<accession>A0A2M9BQ44</accession>
<sequence length="303" mass="33512">MLLAGPLLPAVVAAGLAWLVFHTATNDLWRMASIAFVVGTGLSLVLNLVPSSTPVALANGSTTHTDGTLLRSAWLLRHYSLAHQAALADYQAGKYDAAVRGLRPFLASRRHQSDTISMVVSALVITKECDQARQILTTYRAQYQPTSNGWVNEGVLHAHFNELDAAFACYEQALQLDPANSFALNNRGYTHNRAGQYAQAVPDFRRALELNPGFAYAHANLGLALLMLGETDEGLGHVRYSLRLDDQNAYAYRNLGIYHLQRGELEEARRQLDRAWELDPHTDLLADYRAQLQSRFDGKPPSN</sequence>
<dbReference type="PANTHER" id="PTHR44858:SF1">
    <property type="entry name" value="UDP-N-ACETYLGLUCOSAMINE--PEPTIDE N-ACETYLGLUCOSAMINYLTRANSFERASE SPINDLY-RELATED"/>
    <property type="match status" value="1"/>
</dbReference>
<feature type="repeat" description="TPR" evidence="3">
    <location>
        <begin position="181"/>
        <end position="214"/>
    </location>
</feature>
<evidence type="ECO:0000256" key="4">
    <source>
        <dbReference type="SAM" id="Phobius"/>
    </source>
</evidence>
<keyword evidence="4" id="KW-0472">Membrane</keyword>
<dbReference type="Pfam" id="PF00515">
    <property type="entry name" value="TPR_1"/>
    <property type="match status" value="1"/>
</dbReference>
<feature type="transmembrane region" description="Helical" evidence="4">
    <location>
        <begin position="29"/>
        <end position="49"/>
    </location>
</feature>
<dbReference type="Proteomes" id="UP000228535">
    <property type="component" value="Unassembled WGS sequence"/>
</dbReference>
<dbReference type="AlphaFoldDB" id="A0A2M9BQ44"/>
<dbReference type="EMBL" id="PGFA01000001">
    <property type="protein sequence ID" value="PJJ60064.1"/>
    <property type="molecule type" value="Genomic_DNA"/>
</dbReference>
<name>A0A2M9BQ44_9BACT</name>
<proteinExistence type="predicted"/>
<protein>
    <submittedName>
        <fullName evidence="5">Tetratricopeptide repeat protein</fullName>
    </submittedName>
</protein>
<feature type="repeat" description="TPR" evidence="3">
    <location>
        <begin position="147"/>
        <end position="180"/>
    </location>
</feature>
<keyword evidence="4" id="KW-1133">Transmembrane helix</keyword>
<dbReference type="Pfam" id="PF13181">
    <property type="entry name" value="TPR_8"/>
    <property type="match status" value="1"/>
</dbReference>
<keyword evidence="6" id="KW-1185">Reference proteome</keyword>
<dbReference type="InterPro" id="IPR019734">
    <property type="entry name" value="TPR_rpt"/>
</dbReference>
<evidence type="ECO:0000256" key="3">
    <source>
        <dbReference type="PROSITE-ProRule" id="PRU00339"/>
    </source>
</evidence>
<keyword evidence="1" id="KW-0677">Repeat</keyword>
<evidence type="ECO:0000256" key="1">
    <source>
        <dbReference type="ARBA" id="ARBA00022737"/>
    </source>
</evidence>
<dbReference type="GO" id="GO:0009279">
    <property type="term" value="C:cell outer membrane"/>
    <property type="evidence" value="ECO:0007669"/>
    <property type="project" value="TreeGrafter"/>
</dbReference>